<dbReference type="InterPro" id="IPR010982">
    <property type="entry name" value="Lambda_DNA-bd_dom_sf"/>
</dbReference>
<dbReference type="CDD" id="cd00093">
    <property type="entry name" value="HTH_XRE"/>
    <property type="match status" value="1"/>
</dbReference>
<dbReference type="PANTHER" id="PTHR46797">
    <property type="entry name" value="HTH-TYPE TRANSCRIPTIONAL REGULATOR"/>
    <property type="match status" value="1"/>
</dbReference>
<feature type="domain" description="HTH cro/C1-type" evidence="5">
    <location>
        <begin position="11"/>
        <end position="65"/>
    </location>
</feature>
<dbReference type="InterPro" id="IPR010359">
    <property type="entry name" value="IrrE_HExxH"/>
</dbReference>
<dbReference type="Proteomes" id="UP001595799">
    <property type="component" value="Unassembled WGS sequence"/>
</dbReference>
<dbReference type="SMART" id="SM00530">
    <property type="entry name" value="HTH_XRE"/>
    <property type="match status" value="1"/>
</dbReference>
<keyword evidence="2" id="KW-0805">Transcription regulation</keyword>
<comment type="similarity">
    <text evidence="1">Belongs to the short-chain fatty acyl-CoA assimilation regulator (ScfR) family.</text>
</comment>
<gene>
    <name evidence="6" type="ORF">ACFOW6_02575</name>
</gene>
<dbReference type="SUPFAM" id="SSF47413">
    <property type="entry name" value="lambda repressor-like DNA-binding domains"/>
    <property type="match status" value="1"/>
</dbReference>
<dbReference type="InterPro" id="IPR050807">
    <property type="entry name" value="TransReg_Diox_bact_type"/>
</dbReference>
<name>A0ABV8UGK9_9PROT</name>
<evidence type="ECO:0000256" key="2">
    <source>
        <dbReference type="ARBA" id="ARBA00023015"/>
    </source>
</evidence>
<accession>A0ABV8UGK9</accession>
<dbReference type="Pfam" id="PF06114">
    <property type="entry name" value="Peptidase_M78"/>
    <property type="match status" value="1"/>
</dbReference>
<keyword evidence="7" id="KW-1185">Reference proteome</keyword>
<dbReference type="InterPro" id="IPR018653">
    <property type="entry name" value="ScfR_C"/>
</dbReference>
<dbReference type="Pfam" id="PF09856">
    <property type="entry name" value="ScfRs"/>
    <property type="match status" value="1"/>
</dbReference>
<dbReference type="PROSITE" id="PS50943">
    <property type="entry name" value="HTH_CROC1"/>
    <property type="match status" value="1"/>
</dbReference>
<keyword evidence="3" id="KW-0238">DNA-binding</keyword>
<evidence type="ECO:0000313" key="7">
    <source>
        <dbReference type="Proteomes" id="UP001595799"/>
    </source>
</evidence>
<organism evidence="6 7">
    <name type="scientific">Fodinicurvata halophila</name>
    <dbReference type="NCBI Taxonomy" id="1419723"/>
    <lineage>
        <taxon>Bacteria</taxon>
        <taxon>Pseudomonadati</taxon>
        <taxon>Pseudomonadota</taxon>
        <taxon>Alphaproteobacteria</taxon>
        <taxon>Rhodospirillales</taxon>
        <taxon>Rhodovibrionaceae</taxon>
        <taxon>Fodinicurvata</taxon>
    </lineage>
</organism>
<dbReference type="PANTHER" id="PTHR46797:SF23">
    <property type="entry name" value="HTH-TYPE TRANSCRIPTIONAL REGULATOR SUTR"/>
    <property type="match status" value="1"/>
</dbReference>
<protein>
    <submittedName>
        <fullName evidence="6">Short-chain fatty acyl-CoA regulator family protein</fullName>
    </submittedName>
</protein>
<sequence length="525" mass="58516">MSRQVPVGHRLRRHRKDLGLTQMALAEAIGISPSYLNLIEHNRRPIGGGLLMRLADALGLEPGALSGSEDGRLLADLGEMTADPVFEEAPLDPKEFSSAIATTPAMVRGLLALYRAYRSSLDEVDILSERLSHDPFLADASHSVLTRITAIRTVAEIFHSYDDLEPEQRAHFNQTLMRESERLAESATEIFNFLERGSAGRRAVNPAEEVDDLLYDNNNYFPELEERAEGLRKAVDPDGGLFLTDLILHLEAHHDVHVERLPSEELPSRGHYWNPERRIFQLSRALPITSSRFLAARLICRLEAAEEIEAVVGRAHLTSETARERAAEALISYTAAALLFPYEAFREAALDLRHDIEMLQQRFAASWEQVCHRLTTLRHPGREGVPFHFLRTDIAGNISKRFSASGLQLPRYSGACPRWAVHEAYLTPDRLVTQYVRLPDNTTYLFVARAVRRGGGGYWAPQAVHSVMIGCDTAFSKDIVYADGLPLDNPDAAVPVGIGCRQCPRVDCLQRAYDQAEPALEGGTT</sequence>
<reference evidence="7" key="1">
    <citation type="journal article" date="2019" name="Int. J. Syst. Evol. Microbiol.">
        <title>The Global Catalogue of Microorganisms (GCM) 10K type strain sequencing project: providing services to taxonomists for standard genome sequencing and annotation.</title>
        <authorList>
            <consortium name="The Broad Institute Genomics Platform"/>
            <consortium name="The Broad Institute Genome Sequencing Center for Infectious Disease"/>
            <person name="Wu L."/>
            <person name="Ma J."/>
        </authorList>
    </citation>
    <scope>NUCLEOTIDE SEQUENCE [LARGE SCALE GENOMIC DNA]</scope>
    <source>
        <strain evidence="7">CECT 8472</strain>
    </source>
</reference>
<evidence type="ECO:0000256" key="3">
    <source>
        <dbReference type="ARBA" id="ARBA00023125"/>
    </source>
</evidence>
<keyword evidence="4" id="KW-0804">Transcription</keyword>
<dbReference type="Gene3D" id="1.10.260.40">
    <property type="entry name" value="lambda repressor-like DNA-binding domains"/>
    <property type="match status" value="1"/>
</dbReference>
<dbReference type="InterPro" id="IPR026281">
    <property type="entry name" value="HTH_RamB"/>
</dbReference>
<proteinExistence type="inferred from homology"/>
<comment type="caution">
    <text evidence="6">The sequence shown here is derived from an EMBL/GenBank/DDBJ whole genome shotgun (WGS) entry which is preliminary data.</text>
</comment>
<dbReference type="PIRSF" id="PIRSF019251">
    <property type="entry name" value="Rv0465c"/>
    <property type="match status" value="1"/>
</dbReference>
<evidence type="ECO:0000313" key="6">
    <source>
        <dbReference type="EMBL" id="MFC4350423.1"/>
    </source>
</evidence>
<evidence type="ECO:0000259" key="5">
    <source>
        <dbReference type="PROSITE" id="PS50943"/>
    </source>
</evidence>
<dbReference type="InterPro" id="IPR001387">
    <property type="entry name" value="Cro/C1-type_HTH"/>
</dbReference>
<dbReference type="Pfam" id="PF01381">
    <property type="entry name" value="HTH_3"/>
    <property type="match status" value="1"/>
</dbReference>
<evidence type="ECO:0000256" key="4">
    <source>
        <dbReference type="ARBA" id="ARBA00023163"/>
    </source>
</evidence>
<dbReference type="EMBL" id="JBHSCW010000001">
    <property type="protein sequence ID" value="MFC4350423.1"/>
    <property type="molecule type" value="Genomic_DNA"/>
</dbReference>
<evidence type="ECO:0000256" key="1">
    <source>
        <dbReference type="ARBA" id="ARBA00007227"/>
    </source>
</evidence>
<dbReference type="RefSeq" id="WP_382420759.1">
    <property type="nucleotide sequence ID" value="NZ_JBHSCW010000001.1"/>
</dbReference>